<keyword evidence="4" id="KW-1185">Reference proteome</keyword>
<evidence type="ECO:0000256" key="2">
    <source>
        <dbReference type="SAM" id="MobiDB-lite"/>
    </source>
</evidence>
<feature type="compositionally biased region" description="Basic and acidic residues" evidence="2">
    <location>
        <begin position="322"/>
        <end position="348"/>
    </location>
</feature>
<gene>
    <name evidence="3" type="ORF">HBR001_LOCUS3652</name>
</gene>
<feature type="compositionally biased region" description="Basic and acidic residues" evidence="2">
    <location>
        <begin position="115"/>
        <end position="124"/>
    </location>
</feature>
<reference evidence="3" key="1">
    <citation type="submission" date="2022-12" db="EMBL/GenBank/DDBJ databases">
        <authorList>
            <person name="Webb A."/>
        </authorList>
    </citation>
    <scope>NUCLEOTIDE SEQUENCE</scope>
    <source>
        <strain evidence="3">Hp1</strain>
    </source>
</reference>
<dbReference type="EMBL" id="CANTFL010000608">
    <property type="protein sequence ID" value="CAI5725641.1"/>
    <property type="molecule type" value="Genomic_DNA"/>
</dbReference>
<dbReference type="Proteomes" id="UP001162031">
    <property type="component" value="Unassembled WGS sequence"/>
</dbReference>
<feature type="region of interest" description="Disordered" evidence="2">
    <location>
        <begin position="222"/>
        <end position="365"/>
    </location>
</feature>
<feature type="compositionally biased region" description="Low complexity" evidence="2">
    <location>
        <begin position="222"/>
        <end position="233"/>
    </location>
</feature>
<accession>A0AAV0TTJ3</accession>
<feature type="compositionally biased region" description="Basic and acidic residues" evidence="2">
    <location>
        <begin position="234"/>
        <end position="248"/>
    </location>
</feature>
<feature type="compositionally biased region" description="Polar residues" evidence="2">
    <location>
        <begin position="349"/>
        <end position="358"/>
    </location>
</feature>
<name>A0AAV0TTJ3_HYABA</name>
<feature type="compositionally biased region" description="Polar residues" evidence="2">
    <location>
        <begin position="250"/>
        <end position="276"/>
    </location>
</feature>
<feature type="coiled-coil region" evidence="1">
    <location>
        <begin position="137"/>
        <end position="184"/>
    </location>
</feature>
<feature type="region of interest" description="Disordered" evidence="2">
    <location>
        <begin position="106"/>
        <end position="136"/>
    </location>
</feature>
<organism evidence="3 4">
    <name type="scientific">Hyaloperonospora brassicae</name>
    <name type="common">Brassica downy mildew</name>
    <name type="synonym">Peronospora brassicae</name>
    <dbReference type="NCBI Taxonomy" id="162125"/>
    <lineage>
        <taxon>Eukaryota</taxon>
        <taxon>Sar</taxon>
        <taxon>Stramenopiles</taxon>
        <taxon>Oomycota</taxon>
        <taxon>Peronosporomycetes</taxon>
        <taxon>Peronosporales</taxon>
        <taxon>Peronosporaceae</taxon>
        <taxon>Hyaloperonospora</taxon>
    </lineage>
</organism>
<proteinExistence type="predicted"/>
<dbReference type="AlphaFoldDB" id="A0AAV0TTJ3"/>
<evidence type="ECO:0000313" key="3">
    <source>
        <dbReference type="EMBL" id="CAI5725641.1"/>
    </source>
</evidence>
<sequence length="436" mass="48355">MSSATRSMASTAPPQRLHDLYDGPIACERDHCLSLAASRPHAALPITNNEPDGSHDHVAKSCNVTNSHFHRRKQLEARLAELQKDVAILTLKLRFDGNCSPSFLGASSTAVTSKKPQEEPERIKKPGTSGSRRKRVNEQLLETKKEGESSVQTLEELDDVTVERDQLKLDHVRMKRALAAARKKCENAGKFQKAYDELVVHCGSLQKSLDLSERIRMRQQKLLQQLQSQQRQMSAKDERKETKDRVTDGKASSTLAGESSSCRSADTALPQTQKVSSARGYADTDCRVSNSRIASAKPTEEESDDDRDTLEQAASEPTSADTRPKVSRPELELTTPKAEHLHGVDSRDSSPIASTTTRRPSRAQARQLEVMRHAAMWARSRGVAVKIPTSTSHTTTRGATAVVRPKNGFLAPTQASLRRLHDLPRRKVHYRPPFVV</sequence>
<evidence type="ECO:0008006" key="5">
    <source>
        <dbReference type="Google" id="ProtNLM"/>
    </source>
</evidence>
<evidence type="ECO:0000256" key="1">
    <source>
        <dbReference type="SAM" id="Coils"/>
    </source>
</evidence>
<comment type="caution">
    <text evidence="3">The sequence shown here is derived from an EMBL/GenBank/DDBJ whole genome shotgun (WGS) entry which is preliminary data.</text>
</comment>
<protein>
    <recommendedName>
        <fullName evidence="5">Shugoshin C-terminal domain-containing protein</fullName>
    </recommendedName>
</protein>
<keyword evidence="1" id="KW-0175">Coiled coil</keyword>
<evidence type="ECO:0000313" key="4">
    <source>
        <dbReference type="Proteomes" id="UP001162031"/>
    </source>
</evidence>